<evidence type="ECO:0000313" key="6">
    <source>
        <dbReference type="RefSeq" id="XP_005089390.1"/>
    </source>
</evidence>
<feature type="region of interest" description="Disordered" evidence="2">
    <location>
        <begin position="1"/>
        <end position="130"/>
    </location>
</feature>
<evidence type="ECO:0000256" key="2">
    <source>
        <dbReference type="SAM" id="MobiDB-lite"/>
    </source>
</evidence>
<dbReference type="RefSeq" id="XP_005089389.1">
    <property type="nucleotide sequence ID" value="XM_005089332.2"/>
</dbReference>
<dbReference type="GeneID" id="101851543"/>
<dbReference type="RefSeq" id="XP_005089390.1">
    <property type="nucleotide sequence ID" value="XM_005089333.3"/>
</dbReference>
<feature type="compositionally biased region" description="Acidic residues" evidence="2">
    <location>
        <begin position="582"/>
        <end position="593"/>
    </location>
</feature>
<keyword evidence="3" id="KW-0812">Transmembrane</keyword>
<feature type="compositionally biased region" description="Basic and acidic residues" evidence="2">
    <location>
        <begin position="1108"/>
        <end position="1119"/>
    </location>
</feature>
<reference evidence="5 6" key="1">
    <citation type="submission" date="2025-05" db="UniProtKB">
        <authorList>
            <consortium name="RefSeq"/>
        </authorList>
    </citation>
    <scope>IDENTIFICATION</scope>
</reference>
<name>A0ABM0JAR9_APLCA</name>
<keyword evidence="3" id="KW-1133">Transmembrane helix</keyword>
<feature type="region of interest" description="Disordered" evidence="2">
    <location>
        <begin position="1105"/>
        <end position="1131"/>
    </location>
</feature>
<feature type="transmembrane region" description="Helical" evidence="3">
    <location>
        <begin position="427"/>
        <end position="449"/>
    </location>
</feature>
<feature type="region of interest" description="Disordered" evidence="2">
    <location>
        <begin position="1253"/>
        <end position="1272"/>
    </location>
</feature>
<feature type="compositionally biased region" description="Polar residues" evidence="2">
    <location>
        <begin position="119"/>
        <end position="129"/>
    </location>
</feature>
<proteinExistence type="predicted"/>
<evidence type="ECO:0000256" key="3">
    <source>
        <dbReference type="SAM" id="Phobius"/>
    </source>
</evidence>
<feature type="coiled-coil region" evidence="1">
    <location>
        <begin position="686"/>
        <end position="720"/>
    </location>
</feature>
<feature type="region of interest" description="Disordered" evidence="2">
    <location>
        <begin position="335"/>
        <end position="390"/>
    </location>
</feature>
<feature type="region of interest" description="Disordered" evidence="2">
    <location>
        <begin position="571"/>
        <end position="609"/>
    </location>
</feature>
<gene>
    <name evidence="5 6 7" type="primary">LOC101851543</name>
</gene>
<feature type="compositionally biased region" description="Low complexity" evidence="2">
    <location>
        <begin position="97"/>
        <end position="111"/>
    </location>
</feature>
<evidence type="ECO:0000313" key="7">
    <source>
        <dbReference type="RefSeq" id="XP_005089391.1"/>
    </source>
</evidence>
<dbReference type="RefSeq" id="XP_005089391.1">
    <property type="nucleotide sequence ID" value="XM_005089334.3"/>
</dbReference>
<feature type="region of interest" description="Disordered" evidence="2">
    <location>
        <begin position="836"/>
        <end position="870"/>
    </location>
</feature>
<keyword evidence="1" id="KW-0175">Coiled coil</keyword>
<feature type="region of interest" description="Disordered" evidence="2">
    <location>
        <begin position="274"/>
        <end position="301"/>
    </location>
</feature>
<evidence type="ECO:0000256" key="1">
    <source>
        <dbReference type="SAM" id="Coils"/>
    </source>
</evidence>
<organism evidence="4 6">
    <name type="scientific">Aplysia californica</name>
    <name type="common">California sea hare</name>
    <dbReference type="NCBI Taxonomy" id="6500"/>
    <lineage>
        <taxon>Eukaryota</taxon>
        <taxon>Metazoa</taxon>
        <taxon>Spiralia</taxon>
        <taxon>Lophotrochozoa</taxon>
        <taxon>Mollusca</taxon>
        <taxon>Gastropoda</taxon>
        <taxon>Heterobranchia</taxon>
        <taxon>Euthyneura</taxon>
        <taxon>Tectipleura</taxon>
        <taxon>Aplysiida</taxon>
        <taxon>Aplysioidea</taxon>
        <taxon>Aplysiidae</taxon>
        <taxon>Aplysia</taxon>
    </lineage>
</organism>
<feature type="compositionally biased region" description="Acidic residues" evidence="2">
    <location>
        <begin position="355"/>
        <end position="373"/>
    </location>
</feature>
<dbReference type="Proteomes" id="UP000694888">
    <property type="component" value="Unplaced"/>
</dbReference>
<evidence type="ECO:0000313" key="5">
    <source>
        <dbReference type="RefSeq" id="XP_005089389.1"/>
    </source>
</evidence>
<feature type="compositionally biased region" description="Polar residues" evidence="2">
    <location>
        <begin position="10"/>
        <end position="23"/>
    </location>
</feature>
<protein>
    <submittedName>
        <fullName evidence="5 6">Uncharacterized protein LOC101851543</fullName>
    </submittedName>
</protein>
<keyword evidence="3" id="KW-0472">Membrane</keyword>
<feature type="compositionally biased region" description="Basic and acidic residues" evidence="2">
    <location>
        <begin position="836"/>
        <end position="857"/>
    </location>
</feature>
<sequence>MSDSPEESDSQVLSGWTLISSQGEIVPGDGESESSESSIEVVSLDDSDNVDSHSSRRGWNIQQESDGAVVFEDSPSAPADSEQPGQNDGVVDDDVVNDVCGSSHPSHLSHPPVEELDPTQHNFDSSSSVEARVADLQQAAIEDEEQVSSVMNLEGPVLSEQDAITCEKGEVPVEMPVLEQASLEETHQLESEGTDEQTPVRPLSCSLGSENPPKQQEERDSDGLENLLGACCAEMLEQNVSGRTDVPQMNQADAEFEDENLSPVSVQDTDFAQATGTPRADASAGTRNDSDADSDFVCLDPGSPEEVENVLYAGQAAERVERVMVPLRISRTDSSIGPNFNFMRNEGALGRDRSDGEEEDGDEETESSTEDSIDDRIESEQSEAGSLPHYNDIGDLSSVSDIGDLPLVAGNVARNYRHMPNNHLTNVLNVIVLLTAILTMGISLGIIMATDLEIEEWQKAYEKEAEKVRDLKHTAETFERLYTNMKHDVEEKDAFNILKLHAFEEDKNFHDILEKLQEATAAYAACSRAKHLRPCYYTVSPRLNTLKLALINYPDKNQKQEERVEYIKPTAHMNEDDHQEQVDDENADEDFESDSSTLDGESDSVPPSEEIDVSALLQEEEDGVVASEDDTIGGINSDAVERYGLEAHTRKGEFLEKDSLWVRLDVKQLQQSLTREQERALHWQQLYLAERRQRERERENEEWEDERERERWEQEREQANQVECLQKLLSSNLTTLTQHILRWNVSVFDDFANLSMLMSSVAELKQSVVSSVNKVWEEAEEMIERVRGVESGREEGGKSWESSMPDQEVLMNYVNMLIRDVKDEIGKVLKDDEPLEHDTENLGENMKGDSKYVDNKFSKKSRKQEREDTRNDKWHGKIFKLIKRTRKSVGKVGRKLVGFLGKIQTAWEDRQKWLSKVKSYFVKKRQPSTPKGIMEFERLCSGLPVNGESREVDISSECMKWIRSVWQRQVRKNPCKVLGKFSRECNMDENQLKDEIKAVSKHLEKLMKETVAHSGMVLKKEINPVDMVGKFRGFLEQWGSSNLLLKSDITWAECQLGWWVGVDRVLPNIQHTLRDNWCHMVVLPRLSFVDSDDKSDVVYFDQQHGSYKRNDDNDNNDHRDDEEDDEGWSPGRYVEYGREELVLNLKTLENVGDEVEDYSIPHWDHNETEGDMGTVQTKSKDTWYLERAKYRLETRREKEKASDATSTMNLKLKRAAHDLSGEWVFEKAEARAFQRHQDHRSDWLFERAHGRRRGKEGPFYHSMQEEKKGKGVKHPNWFFEQANEREKQRLFEHRSDWVFERAEQREQYHRQQQHHGGDWLKTKFHKKASHRFRKHSAPKRHHNKKHNCGKGKLKVDFEDFKDERMPHCIEL</sequence>
<keyword evidence="4" id="KW-1185">Reference proteome</keyword>
<feature type="region of interest" description="Disordered" evidence="2">
    <location>
        <begin position="181"/>
        <end position="225"/>
    </location>
</feature>
<feature type="compositionally biased region" description="Basic and acidic residues" evidence="2">
    <location>
        <begin position="1255"/>
        <end position="1269"/>
    </location>
</feature>
<evidence type="ECO:0000313" key="4">
    <source>
        <dbReference type="Proteomes" id="UP000694888"/>
    </source>
</evidence>
<accession>A0ABM0JAR9</accession>